<dbReference type="STRING" id="1423815.FC27_GL001429"/>
<keyword evidence="4" id="KW-0547">Nucleotide-binding</keyword>
<keyword evidence="2" id="KW-1003">Cell membrane</keyword>
<evidence type="ECO:0000256" key="5">
    <source>
        <dbReference type="ARBA" id="ARBA00022840"/>
    </source>
</evidence>
<dbReference type="InterPro" id="IPR017871">
    <property type="entry name" value="ABC_transporter-like_CS"/>
</dbReference>
<dbReference type="PATRIC" id="fig|1423815.3.peg.1464"/>
<sequence length="329" mass="37849">MSYYLEAINQEKNHRRILKNISLEINDNSILAILGPSGGGKTTLLNILARIDQPSYGKFYSSDNIVPKGIMIFQDYRLFPNMTVFQNIAFGLRVKKKSRSLINIRCQKIMKTMDIADLAEYYPHELSGGQQQRVSLARAMILQPKLLLMDEPFSSLDENLRLEMLNFVKKIQEKFKMTIVFVTHFKTEAYLLSNQVAILIDGQIMQKGTPKEIETHPESFAVAKFLGQANFIPGELDENCFISSIYRGPVEIKSDSRQLLYIPFSNLITVDKTDYFAFEAVVKEINWIVNENRLVLNIDQVQIQINSNSSQFKIGKSYKFYFKQLPVVF</sequence>
<organism evidence="10 11">
    <name type="scientific">Companilactobacillus versmoldensis DSM 14857 = KCTC 3814</name>
    <dbReference type="NCBI Taxonomy" id="1423815"/>
    <lineage>
        <taxon>Bacteria</taxon>
        <taxon>Bacillati</taxon>
        <taxon>Bacillota</taxon>
        <taxon>Bacilli</taxon>
        <taxon>Lactobacillales</taxon>
        <taxon>Lactobacillaceae</taxon>
        <taxon>Companilactobacillus</taxon>
    </lineage>
</organism>
<dbReference type="PANTHER" id="PTHR42781:SF4">
    <property type="entry name" value="SPERMIDINE_PUTRESCINE IMPORT ATP-BINDING PROTEIN POTA"/>
    <property type="match status" value="1"/>
</dbReference>
<dbReference type="OrthoDB" id="9802264at2"/>
<dbReference type="Proteomes" id="UP000051647">
    <property type="component" value="Unassembled WGS sequence"/>
</dbReference>
<evidence type="ECO:0000313" key="10">
    <source>
        <dbReference type="EMBL" id="KRL67891.1"/>
    </source>
</evidence>
<keyword evidence="11" id="KW-1185">Reference proteome</keyword>
<keyword evidence="1" id="KW-0813">Transport</keyword>
<evidence type="ECO:0000256" key="6">
    <source>
        <dbReference type="ARBA" id="ARBA00023004"/>
    </source>
</evidence>
<evidence type="ECO:0000256" key="7">
    <source>
        <dbReference type="ARBA" id="ARBA00023065"/>
    </source>
</evidence>
<evidence type="ECO:0000256" key="2">
    <source>
        <dbReference type="ARBA" id="ARBA00022475"/>
    </source>
</evidence>
<dbReference type="InterPro" id="IPR003593">
    <property type="entry name" value="AAA+_ATPase"/>
</dbReference>
<dbReference type="GO" id="GO:0015408">
    <property type="term" value="F:ABC-type ferric iron transporter activity"/>
    <property type="evidence" value="ECO:0007669"/>
    <property type="project" value="InterPro"/>
</dbReference>
<accession>A0A0R1SNR8</accession>
<dbReference type="InterPro" id="IPR027417">
    <property type="entry name" value="P-loop_NTPase"/>
</dbReference>
<dbReference type="SUPFAM" id="SSF52540">
    <property type="entry name" value="P-loop containing nucleoside triphosphate hydrolases"/>
    <property type="match status" value="1"/>
</dbReference>
<evidence type="ECO:0000256" key="4">
    <source>
        <dbReference type="ARBA" id="ARBA00022741"/>
    </source>
</evidence>
<dbReference type="RefSeq" id="WP_010623841.1">
    <property type="nucleotide sequence ID" value="NZ_AZFA01000003.1"/>
</dbReference>
<evidence type="ECO:0000256" key="1">
    <source>
        <dbReference type="ARBA" id="ARBA00022448"/>
    </source>
</evidence>
<dbReference type="PROSITE" id="PS50893">
    <property type="entry name" value="ABC_TRANSPORTER_2"/>
    <property type="match status" value="1"/>
</dbReference>
<comment type="caution">
    <text evidence="10">The sequence shown here is derived from an EMBL/GenBank/DDBJ whole genome shotgun (WGS) entry which is preliminary data.</text>
</comment>
<dbReference type="InterPro" id="IPR015853">
    <property type="entry name" value="ABC_transpr_FbpC"/>
</dbReference>
<proteinExistence type="predicted"/>
<dbReference type="AlphaFoldDB" id="A0A0R1SNR8"/>
<keyword evidence="5" id="KW-0067">ATP-binding</keyword>
<dbReference type="InterPro" id="IPR050093">
    <property type="entry name" value="ABC_SmlMolc_Importer"/>
</dbReference>
<keyword evidence="6" id="KW-0408">Iron</keyword>
<keyword evidence="8" id="KW-0472">Membrane</keyword>
<reference evidence="10 11" key="1">
    <citation type="journal article" date="2015" name="Genome Announc.">
        <title>Expanding the biotechnology potential of lactobacilli through comparative genomics of 213 strains and associated genera.</title>
        <authorList>
            <person name="Sun Z."/>
            <person name="Harris H.M."/>
            <person name="McCann A."/>
            <person name="Guo C."/>
            <person name="Argimon S."/>
            <person name="Zhang W."/>
            <person name="Yang X."/>
            <person name="Jeffery I.B."/>
            <person name="Cooney J.C."/>
            <person name="Kagawa T.F."/>
            <person name="Liu W."/>
            <person name="Song Y."/>
            <person name="Salvetti E."/>
            <person name="Wrobel A."/>
            <person name="Rasinkangas P."/>
            <person name="Parkhill J."/>
            <person name="Rea M.C."/>
            <person name="O'Sullivan O."/>
            <person name="Ritari J."/>
            <person name="Douillard F.P."/>
            <person name="Paul Ross R."/>
            <person name="Yang R."/>
            <person name="Briner A.E."/>
            <person name="Felis G.E."/>
            <person name="de Vos W.M."/>
            <person name="Barrangou R."/>
            <person name="Klaenhammer T.R."/>
            <person name="Caufield P.W."/>
            <person name="Cui Y."/>
            <person name="Zhang H."/>
            <person name="O'Toole P.W."/>
        </authorList>
    </citation>
    <scope>NUCLEOTIDE SEQUENCE [LARGE SCALE GENOMIC DNA]</scope>
    <source>
        <strain evidence="10 11">DSM 14857</strain>
    </source>
</reference>
<dbReference type="GO" id="GO:0016887">
    <property type="term" value="F:ATP hydrolysis activity"/>
    <property type="evidence" value="ECO:0007669"/>
    <property type="project" value="InterPro"/>
</dbReference>
<name>A0A0R1SNR8_9LACO</name>
<keyword evidence="3" id="KW-0410">Iron transport</keyword>
<dbReference type="PANTHER" id="PTHR42781">
    <property type="entry name" value="SPERMIDINE/PUTRESCINE IMPORT ATP-BINDING PROTEIN POTA"/>
    <property type="match status" value="1"/>
</dbReference>
<dbReference type="GO" id="GO:0016020">
    <property type="term" value="C:membrane"/>
    <property type="evidence" value="ECO:0007669"/>
    <property type="project" value="InterPro"/>
</dbReference>
<evidence type="ECO:0000313" key="11">
    <source>
        <dbReference type="Proteomes" id="UP000051647"/>
    </source>
</evidence>
<keyword evidence="7" id="KW-0406">Ion transport</keyword>
<dbReference type="SMART" id="SM00382">
    <property type="entry name" value="AAA"/>
    <property type="match status" value="1"/>
</dbReference>
<dbReference type="Gene3D" id="3.40.50.300">
    <property type="entry name" value="P-loop containing nucleotide triphosphate hydrolases"/>
    <property type="match status" value="1"/>
</dbReference>
<feature type="domain" description="ABC transporter" evidence="9">
    <location>
        <begin position="3"/>
        <end position="226"/>
    </location>
</feature>
<protein>
    <submittedName>
        <fullName evidence="10">ABC transporter</fullName>
    </submittedName>
</protein>
<dbReference type="eggNOG" id="COG3842">
    <property type="taxonomic scope" value="Bacteria"/>
</dbReference>
<dbReference type="InterPro" id="IPR003439">
    <property type="entry name" value="ABC_transporter-like_ATP-bd"/>
</dbReference>
<evidence type="ECO:0000256" key="3">
    <source>
        <dbReference type="ARBA" id="ARBA00022496"/>
    </source>
</evidence>
<dbReference type="CDD" id="cd03259">
    <property type="entry name" value="ABC_Carb_Solutes_like"/>
    <property type="match status" value="1"/>
</dbReference>
<dbReference type="GO" id="GO:0005524">
    <property type="term" value="F:ATP binding"/>
    <property type="evidence" value="ECO:0007669"/>
    <property type="project" value="UniProtKB-KW"/>
</dbReference>
<evidence type="ECO:0000256" key="8">
    <source>
        <dbReference type="ARBA" id="ARBA00023136"/>
    </source>
</evidence>
<dbReference type="EMBL" id="AZFA01000003">
    <property type="protein sequence ID" value="KRL67891.1"/>
    <property type="molecule type" value="Genomic_DNA"/>
</dbReference>
<dbReference type="PROSITE" id="PS00211">
    <property type="entry name" value="ABC_TRANSPORTER_1"/>
    <property type="match status" value="1"/>
</dbReference>
<dbReference type="Pfam" id="PF00005">
    <property type="entry name" value="ABC_tran"/>
    <property type="match status" value="1"/>
</dbReference>
<evidence type="ECO:0000259" key="9">
    <source>
        <dbReference type="PROSITE" id="PS50893"/>
    </source>
</evidence>
<gene>
    <name evidence="10" type="ORF">FC27_GL001429</name>
</gene>